<dbReference type="AlphaFoldDB" id="A0A397J7F9"/>
<gene>
    <name evidence="1" type="ORF">Glove_94g34</name>
</gene>
<reference evidence="1 2" key="1">
    <citation type="submission" date="2018-08" db="EMBL/GenBank/DDBJ databases">
        <title>Genome and evolution of the arbuscular mycorrhizal fungus Diversispora epigaea (formerly Glomus versiforme) and its bacterial endosymbionts.</title>
        <authorList>
            <person name="Sun X."/>
            <person name="Fei Z."/>
            <person name="Harrison M."/>
        </authorList>
    </citation>
    <scope>NUCLEOTIDE SEQUENCE [LARGE SCALE GENOMIC DNA]</scope>
    <source>
        <strain evidence="1 2">IT104</strain>
    </source>
</reference>
<proteinExistence type="predicted"/>
<dbReference type="EMBL" id="PQFF01000089">
    <property type="protein sequence ID" value="RHZ83417.1"/>
    <property type="molecule type" value="Genomic_DNA"/>
</dbReference>
<comment type="caution">
    <text evidence="1">The sequence shown here is derived from an EMBL/GenBank/DDBJ whole genome shotgun (WGS) entry which is preliminary data.</text>
</comment>
<dbReference type="Proteomes" id="UP000266861">
    <property type="component" value="Unassembled WGS sequence"/>
</dbReference>
<keyword evidence="2" id="KW-1185">Reference proteome</keyword>
<evidence type="ECO:0000313" key="1">
    <source>
        <dbReference type="EMBL" id="RHZ83417.1"/>
    </source>
</evidence>
<protein>
    <submittedName>
        <fullName evidence="1">Uncharacterized protein</fullName>
    </submittedName>
</protein>
<evidence type="ECO:0000313" key="2">
    <source>
        <dbReference type="Proteomes" id="UP000266861"/>
    </source>
</evidence>
<organism evidence="1 2">
    <name type="scientific">Diversispora epigaea</name>
    <dbReference type="NCBI Taxonomy" id="1348612"/>
    <lineage>
        <taxon>Eukaryota</taxon>
        <taxon>Fungi</taxon>
        <taxon>Fungi incertae sedis</taxon>
        <taxon>Mucoromycota</taxon>
        <taxon>Glomeromycotina</taxon>
        <taxon>Glomeromycetes</taxon>
        <taxon>Diversisporales</taxon>
        <taxon>Diversisporaceae</taxon>
        <taxon>Diversispora</taxon>
    </lineage>
</organism>
<sequence length="90" mass="10770">MIQSDQQNGKLNPAEKFSYIGGWVLSKLLKKDHLINSHPKFSMEFFTQKSLNMCKKQEHNLLKLYQKKIIPTKDNIKSYEDLNFIYERYI</sequence>
<accession>A0A397J7F9</accession>
<name>A0A397J7F9_9GLOM</name>